<evidence type="ECO:0000256" key="1">
    <source>
        <dbReference type="PROSITE-ProRule" id="PRU00191"/>
    </source>
</evidence>
<feature type="domain" description="SH2" evidence="2">
    <location>
        <begin position="3"/>
        <end position="77"/>
    </location>
</feature>
<evidence type="ECO:0000259" key="2">
    <source>
        <dbReference type="PROSITE" id="PS50001"/>
    </source>
</evidence>
<sequence>MHYIPDSVEGARDEATERLLERFGQDGSFLLRDSETVPGAYCLCVRKAPFVHTYRLAQSTGGWCLLVSKRLTRTQWV</sequence>
<evidence type="ECO:0000313" key="3">
    <source>
        <dbReference type="Ensembl" id="ENSMMOP00000022946.1"/>
    </source>
</evidence>
<dbReference type="STRING" id="94237.ENSMMOP00000022946"/>
<proteinExistence type="predicted"/>
<organism evidence="3 4">
    <name type="scientific">Mola mola</name>
    <name type="common">Ocean sunfish</name>
    <name type="synonym">Tetraodon mola</name>
    <dbReference type="NCBI Taxonomy" id="94237"/>
    <lineage>
        <taxon>Eukaryota</taxon>
        <taxon>Metazoa</taxon>
        <taxon>Chordata</taxon>
        <taxon>Craniata</taxon>
        <taxon>Vertebrata</taxon>
        <taxon>Euteleostomi</taxon>
        <taxon>Actinopterygii</taxon>
        <taxon>Neopterygii</taxon>
        <taxon>Teleostei</taxon>
        <taxon>Neoteleostei</taxon>
        <taxon>Acanthomorphata</taxon>
        <taxon>Eupercaria</taxon>
        <taxon>Tetraodontiformes</taxon>
        <taxon>Molidae</taxon>
        <taxon>Mola</taxon>
    </lineage>
</organism>
<accession>A0A3Q3XI52</accession>
<dbReference type="InterPro" id="IPR036860">
    <property type="entry name" value="SH2_dom_sf"/>
</dbReference>
<protein>
    <recommendedName>
        <fullName evidence="2">SH2 domain-containing protein</fullName>
    </recommendedName>
</protein>
<dbReference type="AlphaFoldDB" id="A0A3Q3XI52"/>
<dbReference type="InterPro" id="IPR000980">
    <property type="entry name" value="SH2"/>
</dbReference>
<dbReference type="SUPFAM" id="SSF55550">
    <property type="entry name" value="SH2 domain"/>
    <property type="match status" value="1"/>
</dbReference>
<keyword evidence="4" id="KW-1185">Reference proteome</keyword>
<dbReference type="Proteomes" id="UP000261620">
    <property type="component" value="Unplaced"/>
</dbReference>
<name>A0A3Q3XI52_MOLML</name>
<dbReference type="Pfam" id="PF00017">
    <property type="entry name" value="SH2"/>
    <property type="match status" value="1"/>
</dbReference>
<evidence type="ECO:0000313" key="4">
    <source>
        <dbReference type="Proteomes" id="UP000261620"/>
    </source>
</evidence>
<dbReference type="Gene3D" id="3.30.505.10">
    <property type="entry name" value="SH2 domain"/>
    <property type="match status" value="1"/>
</dbReference>
<keyword evidence="1" id="KW-0727">SH2 domain</keyword>
<dbReference type="Ensembl" id="ENSMMOT00000023327.1">
    <property type="protein sequence ID" value="ENSMMOP00000022946.1"/>
    <property type="gene ID" value="ENSMMOG00000017450.1"/>
</dbReference>
<reference evidence="3" key="2">
    <citation type="submission" date="2025-09" db="UniProtKB">
        <authorList>
            <consortium name="Ensembl"/>
        </authorList>
    </citation>
    <scope>IDENTIFICATION</scope>
</reference>
<dbReference type="PROSITE" id="PS50001">
    <property type="entry name" value="SH2"/>
    <property type="match status" value="1"/>
</dbReference>
<reference evidence="3" key="1">
    <citation type="submission" date="2025-08" db="UniProtKB">
        <authorList>
            <consortium name="Ensembl"/>
        </authorList>
    </citation>
    <scope>IDENTIFICATION</scope>
</reference>